<feature type="binding site" evidence="6">
    <location>
        <position position="177"/>
    </location>
    <ligand>
        <name>Ca(2+)</name>
        <dbReference type="ChEBI" id="CHEBI:29108"/>
        <label>1</label>
    </ligand>
</feature>
<sequence length="238" mass="27030">MVWTLDPSERDAFLANEATKMLTSNNWVILEIASTRSSLDLLKAKQAYQARFKKSLEEDVAYHTKGDIRKLLVPLVSTFRYEGDEVNMTLAKSEAKLLHQKIAEKAYNDEDLIRILSTRSKAQLTATLNQYNNEFGNAINKDLKTDPKDEYLQLLRAAIKCLTYPEKYFAKVLRLAINKLGTDEGALTRVVTTRAEVDLQRIAEEYQRRNSIPLDRAIASDTSGDYQSILLALVGHED</sequence>
<keyword evidence="4 7" id="KW-0041">Annexin</keyword>
<feature type="binding site" evidence="6">
    <location>
        <position position="222"/>
    </location>
    <ligand>
        <name>Ca(2+)</name>
        <dbReference type="ChEBI" id="CHEBI:29108"/>
        <label>1</label>
    </ligand>
</feature>
<dbReference type="PRINTS" id="PR00196">
    <property type="entry name" value="ANNEXIN"/>
</dbReference>
<comment type="similarity">
    <text evidence="7">Belongs to the annexin family.</text>
</comment>
<dbReference type="OMA" id="CMEGMGT"/>
<dbReference type="PROSITE" id="PS51897">
    <property type="entry name" value="ANNEXIN_2"/>
    <property type="match status" value="3"/>
</dbReference>
<reference evidence="9" key="2">
    <citation type="submission" date="2018-02" db="UniProtKB">
        <authorList>
            <consortium name="EnsemblPlants"/>
        </authorList>
    </citation>
    <scope>IDENTIFICATION</scope>
    <source>
        <strain evidence="9">Williams 82</strain>
    </source>
</reference>
<evidence type="ECO:0000313" key="10">
    <source>
        <dbReference type="Proteomes" id="UP000008827"/>
    </source>
</evidence>
<dbReference type="HOGENOM" id="CLU_025300_1_3_1"/>
<evidence type="ECO:0000256" key="3">
    <source>
        <dbReference type="ARBA" id="ARBA00022837"/>
    </source>
</evidence>
<dbReference type="FunFam" id="1.10.220.10:FF:000001">
    <property type="entry name" value="Annexin"/>
    <property type="match status" value="1"/>
</dbReference>
<keyword evidence="1 6" id="KW-0479">Metal-binding</keyword>
<dbReference type="GO" id="GO:0005544">
    <property type="term" value="F:calcium-dependent phospholipid binding"/>
    <property type="evidence" value="ECO:0007669"/>
    <property type="project" value="UniProtKB-KW"/>
</dbReference>
<dbReference type="Gramene" id="KRH43190">
    <property type="protein sequence ID" value="KRH43190"/>
    <property type="gene ID" value="GLYMA_08G136200"/>
</dbReference>
<evidence type="ECO:0000256" key="6">
    <source>
        <dbReference type="PIRSR" id="PIRSR609118-1"/>
    </source>
</evidence>
<keyword evidence="5 7" id="KW-0111">Calcium/phospholipid-binding</keyword>
<keyword evidence="10" id="KW-1185">Reference proteome</keyword>
<evidence type="ECO:0000256" key="4">
    <source>
        <dbReference type="ARBA" id="ARBA00023216"/>
    </source>
</evidence>
<evidence type="ECO:0000313" key="8">
    <source>
        <dbReference type="EMBL" id="KRH43190.1"/>
    </source>
</evidence>
<feature type="binding site" evidence="6">
    <location>
        <position position="219"/>
    </location>
    <ligand>
        <name>Ca(2+)</name>
        <dbReference type="ChEBI" id="CHEBI:29108"/>
        <label>1</label>
    </ligand>
</feature>
<gene>
    <name evidence="9" type="primary">LOC100815639</name>
    <name evidence="8" type="ORF">GLYMA_08G136200</name>
</gene>
<dbReference type="InterPro" id="IPR018252">
    <property type="entry name" value="Annexin_repeat_CS"/>
</dbReference>
<accession>I1KT27</accession>
<feature type="binding site" evidence="6">
    <location>
        <position position="179"/>
    </location>
    <ligand>
        <name>Ca(2+)</name>
        <dbReference type="ChEBI" id="CHEBI:29108"/>
        <label>1</label>
    </ligand>
</feature>
<reference evidence="8 9" key="1">
    <citation type="journal article" date="2010" name="Nature">
        <title>Genome sequence of the palaeopolyploid soybean.</title>
        <authorList>
            <person name="Schmutz J."/>
            <person name="Cannon S.B."/>
            <person name="Schlueter J."/>
            <person name="Ma J."/>
            <person name="Mitros T."/>
            <person name="Nelson W."/>
            <person name="Hyten D.L."/>
            <person name="Song Q."/>
            <person name="Thelen J.J."/>
            <person name="Cheng J."/>
            <person name="Xu D."/>
            <person name="Hellsten U."/>
            <person name="May G.D."/>
            <person name="Yu Y."/>
            <person name="Sakurai T."/>
            <person name="Umezawa T."/>
            <person name="Bhattacharyya M.K."/>
            <person name="Sandhu D."/>
            <person name="Valliyodan B."/>
            <person name="Lindquist E."/>
            <person name="Peto M."/>
            <person name="Grant D."/>
            <person name="Shu S."/>
            <person name="Goodstein D."/>
            <person name="Barry K."/>
            <person name="Futrell-Griggs M."/>
            <person name="Abernathy B."/>
            <person name="Du J."/>
            <person name="Tian Z."/>
            <person name="Zhu L."/>
            <person name="Gill N."/>
            <person name="Joshi T."/>
            <person name="Libault M."/>
            <person name="Sethuraman A."/>
            <person name="Zhang X.-C."/>
            <person name="Shinozaki K."/>
            <person name="Nguyen H.T."/>
            <person name="Wing R.A."/>
            <person name="Cregan P."/>
            <person name="Specht J."/>
            <person name="Grimwood J."/>
            <person name="Rokhsar D."/>
            <person name="Stacey G."/>
            <person name="Shoemaker R.C."/>
            <person name="Jackson S.A."/>
        </authorList>
    </citation>
    <scope>NUCLEOTIDE SEQUENCE</scope>
    <source>
        <strain evidence="9">cv. Williams 82</strain>
        <tissue evidence="8">Callus</tissue>
    </source>
</reference>
<proteinExistence type="inferred from homology"/>
<dbReference type="PRINTS" id="PR01814">
    <property type="entry name" value="ANNEXINPLANT"/>
</dbReference>
<evidence type="ECO:0000256" key="7">
    <source>
        <dbReference type="RuleBase" id="RU003540"/>
    </source>
</evidence>
<dbReference type="PANTHER" id="PTHR10502">
    <property type="entry name" value="ANNEXIN"/>
    <property type="match status" value="1"/>
</dbReference>
<dbReference type="EMBL" id="CM000841">
    <property type="protein sequence ID" value="KRH43190.1"/>
    <property type="molecule type" value="Genomic_DNA"/>
</dbReference>
<dbReference type="ExpressionAtlas" id="I1KT27">
    <property type="expression patterns" value="baseline and differential"/>
</dbReference>
<dbReference type="SMART" id="SM00335">
    <property type="entry name" value="ANX"/>
    <property type="match status" value="3"/>
</dbReference>
<dbReference type="SUPFAM" id="SSF47874">
    <property type="entry name" value="Annexin"/>
    <property type="match status" value="1"/>
</dbReference>
<evidence type="ECO:0000256" key="2">
    <source>
        <dbReference type="ARBA" id="ARBA00022737"/>
    </source>
</evidence>
<feature type="binding site" evidence="6">
    <location>
        <position position="181"/>
    </location>
    <ligand>
        <name>Ca(2+)</name>
        <dbReference type="ChEBI" id="CHEBI:29108"/>
        <label>1</label>
    </ligand>
</feature>
<keyword evidence="2 7" id="KW-0677">Repeat</keyword>
<protein>
    <recommendedName>
        <fullName evidence="7">Annexin</fullName>
    </recommendedName>
</protein>
<dbReference type="FunFam" id="1.10.220.10:FF:000009">
    <property type="entry name" value="Annexin"/>
    <property type="match status" value="1"/>
</dbReference>
<dbReference type="GO" id="GO:0006950">
    <property type="term" value="P:response to stress"/>
    <property type="evidence" value="ECO:0007669"/>
    <property type="project" value="UniProtKB-ARBA"/>
</dbReference>
<evidence type="ECO:0000256" key="5">
    <source>
        <dbReference type="ARBA" id="ARBA00023302"/>
    </source>
</evidence>
<evidence type="ECO:0000256" key="1">
    <source>
        <dbReference type="ARBA" id="ARBA00022723"/>
    </source>
</evidence>
<dbReference type="FunFam" id="1.10.220.10:FF:000006">
    <property type="entry name" value="Annexin"/>
    <property type="match status" value="1"/>
</dbReference>
<dbReference type="InterPro" id="IPR037104">
    <property type="entry name" value="Annexin_sf"/>
</dbReference>
<name>I1KT27_SOYBN</name>
<reference evidence="8" key="3">
    <citation type="submission" date="2018-07" db="EMBL/GenBank/DDBJ databases">
        <title>WGS assembly of Glycine max.</title>
        <authorList>
            <person name="Schmutz J."/>
            <person name="Cannon S."/>
            <person name="Schlueter J."/>
            <person name="Ma J."/>
            <person name="Mitros T."/>
            <person name="Nelson W."/>
            <person name="Hyten D."/>
            <person name="Song Q."/>
            <person name="Thelen J."/>
            <person name="Cheng J."/>
            <person name="Xu D."/>
            <person name="Hellsten U."/>
            <person name="May G."/>
            <person name="Yu Y."/>
            <person name="Sakurai T."/>
            <person name="Umezawa T."/>
            <person name="Bhattacharyya M."/>
            <person name="Sandhu D."/>
            <person name="Valliyodan B."/>
            <person name="Lindquist E."/>
            <person name="Peto M."/>
            <person name="Grant D."/>
            <person name="Shu S."/>
            <person name="Goodstein D."/>
            <person name="Barry K."/>
            <person name="Futrell-Griggs M."/>
            <person name="Abernathy B."/>
            <person name="Du J."/>
            <person name="Tian Z."/>
            <person name="Zhu L."/>
            <person name="Gill N."/>
            <person name="Joshi T."/>
            <person name="Libault M."/>
            <person name="Sethuraman A."/>
            <person name="Zhang X."/>
            <person name="Shinozaki K."/>
            <person name="Nguyen H."/>
            <person name="Wing R."/>
            <person name="Cregan P."/>
            <person name="Specht J."/>
            <person name="Grimwood J."/>
            <person name="Rokhsar D."/>
            <person name="Stacey G."/>
            <person name="Shoemaker R."/>
            <person name="Jackson S."/>
        </authorList>
    </citation>
    <scope>NUCLEOTIDE SEQUENCE</scope>
    <source>
        <tissue evidence="8">Callus</tissue>
    </source>
</reference>
<keyword evidence="3 6" id="KW-0106">Calcium</keyword>
<dbReference type="InterPro" id="IPR018502">
    <property type="entry name" value="Annexin_repeat"/>
</dbReference>
<dbReference type="GO" id="GO:0005509">
    <property type="term" value="F:calcium ion binding"/>
    <property type="evidence" value="ECO:0007669"/>
    <property type="project" value="InterPro"/>
</dbReference>
<evidence type="ECO:0000313" key="9">
    <source>
        <dbReference type="EnsemblPlants" id="KRH43190"/>
    </source>
</evidence>
<dbReference type="Gene3D" id="1.10.220.10">
    <property type="entry name" value="Annexin"/>
    <property type="match status" value="3"/>
</dbReference>
<feature type="binding site" evidence="6">
    <location>
        <position position="221"/>
    </location>
    <ligand>
        <name>Ca(2+)</name>
        <dbReference type="ChEBI" id="CHEBI:29108"/>
        <label>1</label>
    </ligand>
</feature>
<dbReference type="InterPro" id="IPR001464">
    <property type="entry name" value="Annexin"/>
</dbReference>
<dbReference type="Pfam" id="PF00191">
    <property type="entry name" value="Annexin"/>
    <property type="match status" value="3"/>
</dbReference>
<comment type="domain">
    <text evidence="7">A pair of annexin repeats may form one binding site for calcium and phospholipid.</text>
</comment>
<dbReference type="PANTHER" id="PTHR10502:SF220">
    <property type="entry name" value="ANNEXIN D2"/>
    <property type="match status" value="1"/>
</dbReference>
<organism evidence="8">
    <name type="scientific">Glycine max</name>
    <name type="common">Soybean</name>
    <name type="synonym">Glycine hispida</name>
    <dbReference type="NCBI Taxonomy" id="3847"/>
    <lineage>
        <taxon>Eukaryota</taxon>
        <taxon>Viridiplantae</taxon>
        <taxon>Streptophyta</taxon>
        <taxon>Embryophyta</taxon>
        <taxon>Tracheophyta</taxon>
        <taxon>Spermatophyta</taxon>
        <taxon>Magnoliopsida</taxon>
        <taxon>eudicotyledons</taxon>
        <taxon>Gunneridae</taxon>
        <taxon>Pentapetalae</taxon>
        <taxon>rosids</taxon>
        <taxon>fabids</taxon>
        <taxon>Fabales</taxon>
        <taxon>Fabaceae</taxon>
        <taxon>Papilionoideae</taxon>
        <taxon>50 kb inversion clade</taxon>
        <taxon>NPAAA clade</taxon>
        <taxon>indigoferoid/millettioid clade</taxon>
        <taxon>Phaseoleae</taxon>
        <taxon>Glycine</taxon>
        <taxon>Glycine subgen. Soja</taxon>
    </lineage>
</organism>
<dbReference type="PROSITE" id="PS00223">
    <property type="entry name" value="ANNEXIN_1"/>
    <property type="match status" value="1"/>
</dbReference>
<dbReference type="InterPro" id="IPR009118">
    <property type="entry name" value="AnnexinD_plant"/>
</dbReference>
<dbReference type="EnsemblPlants" id="KRH43190">
    <property type="protein sequence ID" value="KRH43190"/>
    <property type="gene ID" value="GLYMA_08G136200"/>
</dbReference>
<dbReference type="Proteomes" id="UP000008827">
    <property type="component" value="Chromosome 8"/>
</dbReference>
<dbReference type="AlphaFoldDB" id="I1KT27"/>